<feature type="transmembrane region" description="Helical" evidence="9">
    <location>
        <begin position="189"/>
        <end position="211"/>
    </location>
</feature>
<feature type="transmembrane region" description="Helical" evidence="9">
    <location>
        <begin position="35"/>
        <end position="53"/>
    </location>
</feature>
<dbReference type="GO" id="GO:1902600">
    <property type="term" value="P:proton transmembrane transport"/>
    <property type="evidence" value="ECO:0007669"/>
    <property type="project" value="InterPro"/>
</dbReference>
<keyword evidence="5 9" id="KW-0812">Transmembrane</keyword>
<dbReference type="InterPro" id="IPR038770">
    <property type="entry name" value="Na+/solute_symporter_sf"/>
</dbReference>
<keyword evidence="6 9" id="KW-1133">Transmembrane helix</keyword>
<feature type="transmembrane region" description="Helical" evidence="9">
    <location>
        <begin position="6"/>
        <end position="23"/>
    </location>
</feature>
<accession>A0A7Z2GBW6</accession>
<feature type="transmembrane region" description="Helical" evidence="9">
    <location>
        <begin position="165"/>
        <end position="182"/>
    </location>
</feature>
<feature type="transmembrane region" description="Helical" evidence="9">
    <location>
        <begin position="372"/>
        <end position="390"/>
    </location>
</feature>
<evidence type="ECO:0000256" key="4">
    <source>
        <dbReference type="ARBA" id="ARBA00022475"/>
    </source>
</evidence>
<feature type="domain" description="Cation/H+ exchanger transmembrane" evidence="10">
    <location>
        <begin position="15"/>
        <end position="426"/>
    </location>
</feature>
<dbReference type="Gene3D" id="1.20.1530.20">
    <property type="match status" value="1"/>
</dbReference>
<feature type="transmembrane region" description="Helical" evidence="9">
    <location>
        <begin position="316"/>
        <end position="333"/>
    </location>
</feature>
<evidence type="ECO:0000313" key="11">
    <source>
        <dbReference type="EMBL" id="QGZ58474.1"/>
    </source>
</evidence>
<dbReference type="InterPro" id="IPR006153">
    <property type="entry name" value="Cation/H_exchanger_TM"/>
</dbReference>
<name>A0A7Z2GBW6_9BURK</name>
<dbReference type="OrthoDB" id="9810860at2"/>
<evidence type="ECO:0000256" key="1">
    <source>
        <dbReference type="ARBA" id="ARBA00004651"/>
    </source>
</evidence>
<sequence length="452" mass="48090">MPEEALWFLLTGVLLMFVALARGPIARLPLTGAMIYLAVGVVVGPGLLGLVHADLAQNARALAVLAEAGLVVSLFSVGLHLRVRLREPLWRLPLRLGVLAMVLSVALMFAFGMATGAATGVALFLAAALAPTDPVLANELRVHEAGDAEPVRFALSGEGGLNDGAAMPFALLGLALCGVHGVDTQNAAAFAAWVAWGIAGALLVGVVLAMLCVRSVFHLRTRHGEAVGLDSFIAIGLMSVTYGVALLLHTYAFVAVFAAGVALRHEELRATGERRPAEALESVQLGERTEVATDPRRAHVWLAEGMTRFTLEIERLAEFSVLLIIGCVISAHWREMFDLRAVLCALALVFVVRPLAVLAAMAGSGAQGTQRLLMAWMGIRGVGAFYYAVWGIDQAGDVLRPVLPAALDAIVLSVVLHGATAGYLLERYYRHQEARAASERQLRPRQAARSRT</sequence>
<keyword evidence="8 9" id="KW-0472">Membrane</keyword>
<feature type="transmembrane region" description="Helical" evidence="9">
    <location>
        <begin position="102"/>
        <end position="130"/>
    </location>
</feature>
<keyword evidence="3" id="KW-0050">Antiport</keyword>
<dbReference type="EMBL" id="CP046911">
    <property type="protein sequence ID" value="QGZ58474.1"/>
    <property type="molecule type" value="Genomic_DNA"/>
</dbReference>
<evidence type="ECO:0000256" key="7">
    <source>
        <dbReference type="ARBA" id="ARBA00023065"/>
    </source>
</evidence>
<evidence type="ECO:0000256" key="9">
    <source>
        <dbReference type="SAM" id="Phobius"/>
    </source>
</evidence>
<dbReference type="GO" id="GO:0005886">
    <property type="term" value="C:plasma membrane"/>
    <property type="evidence" value="ECO:0007669"/>
    <property type="project" value="UniProtKB-SubCell"/>
</dbReference>
<feature type="transmembrane region" description="Helical" evidence="9">
    <location>
        <begin position="402"/>
        <end position="425"/>
    </location>
</feature>
<keyword evidence="12" id="KW-1185">Reference proteome</keyword>
<evidence type="ECO:0000313" key="12">
    <source>
        <dbReference type="Proteomes" id="UP000434209"/>
    </source>
</evidence>
<feature type="transmembrane region" description="Helical" evidence="9">
    <location>
        <begin position="231"/>
        <end position="259"/>
    </location>
</feature>
<organism evidence="11 12">
    <name type="scientific">Paraburkholderia acidiphila</name>
    <dbReference type="NCBI Taxonomy" id="2571747"/>
    <lineage>
        <taxon>Bacteria</taxon>
        <taxon>Pseudomonadati</taxon>
        <taxon>Pseudomonadota</taxon>
        <taxon>Betaproteobacteria</taxon>
        <taxon>Burkholderiales</taxon>
        <taxon>Burkholderiaceae</taxon>
        <taxon>Paraburkholderia</taxon>
    </lineage>
</organism>
<evidence type="ECO:0000256" key="8">
    <source>
        <dbReference type="ARBA" id="ARBA00023136"/>
    </source>
</evidence>
<protein>
    <submittedName>
        <fullName evidence="11">Sodium:proton antiporter</fullName>
    </submittedName>
</protein>
<feature type="transmembrane region" description="Helical" evidence="9">
    <location>
        <begin position="59"/>
        <end position="81"/>
    </location>
</feature>
<dbReference type="RefSeq" id="WP_158761409.1">
    <property type="nucleotide sequence ID" value="NZ_CP046911.1"/>
</dbReference>
<keyword evidence="4" id="KW-1003">Cell membrane</keyword>
<dbReference type="PANTHER" id="PTHR32507">
    <property type="entry name" value="NA(+)/H(+) ANTIPORTER 1"/>
    <property type="match status" value="1"/>
</dbReference>
<evidence type="ECO:0000256" key="3">
    <source>
        <dbReference type="ARBA" id="ARBA00022449"/>
    </source>
</evidence>
<keyword evidence="2" id="KW-0813">Transport</keyword>
<dbReference type="KEGG" id="pacp:FAZ97_26150"/>
<evidence type="ECO:0000259" key="10">
    <source>
        <dbReference type="Pfam" id="PF00999"/>
    </source>
</evidence>
<feature type="transmembrane region" description="Helical" evidence="9">
    <location>
        <begin position="339"/>
        <end position="360"/>
    </location>
</feature>
<evidence type="ECO:0000256" key="5">
    <source>
        <dbReference type="ARBA" id="ARBA00022692"/>
    </source>
</evidence>
<dbReference type="Pfam" id="PF00999">
    <property type="entry name" value="Na_H_Exchanger"/>
    <property type="match status" value="1"/>
</dbReference>
<dbReference type="PANTHER" id="PTHR32507:SF8">
    <property type="entry name" value="CNH1P"/>
    <property type="match status" value="1"/>
</dbReference>
<dbReference type="GO" id="GO:0015297">
    <property type="term" value="F:antiporter activity"/>
    <property type="evidence" value="ECO:0007669"/>
    <property type="project" value="UniProtKB-KW"/>
</dbReference>
<gene>
    <name evidence="11" type="ORF">FAZ97_26150</name>
</gene>
<reference evidence="11 12" key="1">
    <citation type="submission" date="2019-12" db="EMBL/GenBank/DDBJ databases">
        <title>Paraburkholderia acidiphila 7Q-K02 sp. nov and Paraburkholderia acidisoli DHF22 sp. nov., two strains isolated from forest soil.</title>
        <authorList>
            <person name="Gao Z."/>
            <person name="Qiu L."/>
        </authorList>
    </citation>
    <scope>NUCLEOTIDE SEQUENCE [LARGE SCALE GENOMIC DNA]</scope>
    <source>
        <strain evidence="11 12">7Q-K02</strain>
    </source>
</reference>
<keyword evidence="7" id="KW-0406">Ion transport</keyword>
<proteinExistence type="predicted"/>
<evidence type="ECO:0000256" key="6">
    <source>
        <dbReference type="ARBA" id="ARBA00022989"/>
    </source>
</evidence>
<dbReference type="Proteomes" id="UP000434209">
    <property type="component" value="Chromosome 3"/>
</dbReference>
<evidence type="ECO:0000256" key="2">
    <source>
        <dbReference type="ARBA" id="ARBA00022448"/>
    </source>
</evidence>
<dbReference type="AlphaFoldDB" id="A0A7Z2GBW6"/>
<comment type="subcellular location">
    <subcellularLocation>
        <location evidence="1">Cell membrane</location>
        <topology evidence="1">Multi-pass membrane protein</topology>
    </subcellularLocation>
</comment>